<dbReference type="EMBL" id="JANPWB010000009">
    <property type="protein sequence ID" value="KAJ1152813.1"/>
    <property type="molecule type" value="Genomic_DNA"/>
</dbReference>
<accession>A0AAV7RLH1</accession>
<feature type="compositionally biased region" description="Acidic residues" evidence="1">
    <location>
        <begin position="89"/>
        <end position="101"/>
    </location>
</feature>
<keyword evidence="3" id="KW-1185">Reference proteome</keyword>
<comment type="caution">
    <text evidence="2">The sequence shown here is derived from an EMBL/GenBank/DDBJ whole genome shotgun (WGS) entry which is preliminary data.</text>
</comment>
<evidence type="ECO:0000256" key="1">
    <source>
        <dbReference type="SAM" id="MobiDB-lite"/>
    </source>
</evidence>
<evidence type="ECO:0000313" key="2">
    <source>
        <dbReference type="EMBL" id="KAJ1152813.1"/>
    </source>
</evidence>
<name>A0AAV7RLH1_PLEWA</name>
<dbReference type="Proteomes" id="UP001066276">
    <property type="component" value="Chromosome 5"/>
</dbReference>
<sequence>MAASGWKKLKILQQRKEEYFRRGAETVGEDTGDMCMAVVEVSANDVCVLLGVVMMQVVEDDVVAGVSVDVTRWEEEEAGDAPVAAVDPVDSEDEEADDENEDNRTSVICQYFQ</sequence>
<evidence type="ECO:0000313" key="3">
    <source>
        <dbReference type="Proteomes" id="UP001066276"/>
    </source>
</evidence>
<reference evidence="2" key="1">
    <citation type="journal article" date="2022" name="bioRxiv">
        <title>Sequencing and chromosome-scale assembly of the giantPleurodeles waltlgenome.</title>
        <authorList>
            <person name="Brown T."/>
            <person name="Elewa A."/>
            <person name="Iarovenko S."/>
            <person name="Subramanian E."/>
            <person name="Araus A.J."/>
            <person name="Petzold A."/>
            <person name="Susuki M."/>
            <person name="Suzuki K.-i.T."/>
            <person name="Hayashi T."/>
            <person name="Toyoda A."/>
            <person name="Oliveira C."/>
            <person name="Osipova E."/>
            <person name="Leigh N.D."/>
            <person name="Simon A."/>
            <person name="Yun M.H."/>
        </authorList>
    </citation>
    <scope>NUCLEOTIDE SEQUENCE</scope>
    <source>
        <strain evidence="2">20211129_DDA</strain>
        <tissue evidence="2">Liver</tissue>
    </source>
</reference>
<protein>
    <submittedName>
        <fullName evidence="2">Uncharacterized protein</fullName>
    </submittedName>
</protein>
<proteinExistence type="predicted"/>
<feature type="region of interest" description="Disordered" evidence="1">
    <location>
        <begin position="74"/>
        <end position="105"/>
    </location>
</feature>
<gene>
    <name evidence="2" type="ORF">NDU88_005588</name>
</gene>
<dbReference type="AlphaFoldDB" id="A0AAV7RLH1"/>
<organism evidence="2 3">
    <name type="scientific">Pleurodeles waltl</name>
    <name type="common">Iberian ribbed newt</name>
    <dbReference type="NCBI Taxonomy" id="8319"/>
    <lineage>
        <taxon>Eukaryota</taxon>
        <taxon>Metazoa</taxon>
        <taxon>Chordata</taxon>
        <taxon>Craniata</taxon>
        <taxon>Vertebrata</taxon>
        <taxon>Euteleostomi</taxon>
        <taxon>Amphibia</taxon>
        <taxon>Batrachia</taxon>
        <taxon>Caudata</taxon>
        <taxon>Salamandroidea</taxon>
        <taxon>Salamandridae</taxon>
        <taxon>Pleurodelinae</taxon>
        <taxon>Pleurodeles</taxon>
    </lineage>
</organism>